<dbReference type="SUPFAM" id="SSF53335">
    <property type="entry name" value="S-adenosyl-L-methionine-dependent methyltransferases"/>
    <property type="match status" value="1"/>
</dbReference>
<evidence type="ECO:0000256" key="2">
    <source>
        <dbReference type="SAM" id="Phobius"/>
    </source>
</evidence>
<accession>A0ABT9PZE4</accession>
<keyword evidence="2" id="KW-0812">Transmembrane</keyword>
<dbReference type="InterPro" id="IPR029063">
    <property type="entry name" value="SAM-dependent_MTases_sf"/>
</dbReference>
<feature type="transmembrane region" description="Helical" evidence="2">
    <location>
        <begin position="122"/>
        <end position="143"/>
    </location>
</feature>
<gene>
    <name evidence="4" type="ORF">J2T09_003999</name>
</gene>
<evidence type="ECO:0000259" key="3">
    <source>
        <dbReference type="Pfam" id="PF02719"/>
    </source>
</evidence>
<protein>
    <submittedName>
        <fullName evidence="4">FlaA1/EpsC-like NDP-sugar epimerase</fullName>
    </submittedName>
</protein>
<dbReference type="InterPro" id="IPR051203">
    <property type="entry name" value="Polysaccharide_Synthase-Rel"/>
</dbReference>
<dbReference type="InterPro" id="IPR003869">
    <property type="entry name" value="Polysac_CapD-like"/>
</dbReference>
<name>A0ABT9PZE4_9HYPH</name>
<comment type="similarity">
    <text evidence="1">Belongs to the polysaccharide synthase family.</text>
</comment>
<feature type="transmembrane region" description="Helical" evidence="2">
    <location>
        <begin position="55"/>
        <end position="74"/>
    </location>
</feature>
<dbReference type="Proteomes" id="UP001241472">
    <property type="component" value="Unassembled WGS sequence"/>
</dbReference>
<sequence length="639" mass="70251">MSVLETLRWIIFTTPRLWKRVFLIGFDFLALMFALWASYALRYADWTPQITEERLLLGLLAPVIAIPVFIRMGLYRAVLRYLPDTAIWTILHAMAISTIAWVIFVFMTAMAGRDIVPRSVPFFYFAIGVLIIGGSRFAAKLILSTGTGMRRDEHPMLIYGAGPSSVQLATVLRGHGKRYVVGLVDDDPQHHGRDVGGYRVFPPVHLPRLIEKYGVQEIILSMSSIPIGRRQAVISLVSGLGVKIRTLPDITDLVDGRYLVNQIREIEIDELLGRSFVPPDQNLLRGILHGKVVMVTGAGGSIGSELCRLIMQWKPKRLVLFEANEFALYKIDRELRSAGHFDVVPVLASVRDAGQVRSAITRNGVEVVYHAAAHKHVPLVEANTFEGISNNIFGTLTVADVALSAGVENFVLISSDKAVRPTNVMGATKRWAELITQEKAIAAAKQGGQHFCAVRFGNVVGSNGSVVPLFREQIANGGPVTVTDPDMTRYFMSIQEAAELIVQASAMSLGGDTFLLDMGQPVRIGELAENMIRLAGFAVRKGNGGSGSIEIQVTGVRPGEKLFEELFYDVASALKTEHPKIMRAEAKFAGSGISEALRDLQAAMLREDEHAARKILFDFIDLEKRPLTPPAQNLAKSVM</sequence>
<reference evidence="4 5" key="1">
    <citation type="submission" date="2023-07" db="EMBL/GenBank/DDBJ databases">
        <title>Sorghum-associated microbial communities from plants grown in Nebraska, USA.</title>
        <authorList>
            <person name="Schachtman D."/>
        </authorList>
    </citation>
    <scope>NUCLEOTIDE SEQUENCE [LARGE SCALE GENOMIC DNA]</scope>
    <source>
        <strain evidence="4 5">DS1307</strain>
    </source>
</reference>
<dbReference type="Gene3D" id="3.40.50.720">
    <property type="entry name" value="NAD(P)-binding Rossmann-like Domain"/>
    <property type="match status" value="2"/>
</dbReference>
<evidence type="ECO:0000256" key="1">
    <source>
        <dbReference type="ARBA" id="ARBA00007430"/>
    </source>
</evidence>
<evidence type="ECO:0000313" key="5">
    <source>
        <dbReference type="Proteomes" id="UP001241472"/>
    </source>
</evidence>
<dbReference type="RefSeq" id="WP_306837691.1">
    <property type="nucleotide sequence ID" value="NZ_JAUSRF010000014.1"/>
</dbReference>
<dbReference type="InterPro" id="IPR036291">
    <property type="entry name" value="NAD(P)-bd_dom_sf"/>
</dbReference>
<dbReference type="SUPFAM" id="SSF51735">
    <property type="entry name" value="NAD(P)-binding Rossmann-fold domains"/>
    <property type="match status" value="1"/>
</dbReference>
<comment type="caution">
    <text evidence="4">The sequence shown here is derived from an EMBL/GenBank/DDBJ whole genome shotgun (WGS) entry which is preliminary data.</text>
</comment>
<dbReference type="Pfam" id="PF02719">
    <property type="entry name" value="Polysacc_synt_2"/>
    <property type="match status" value="1"/>
</dbReference>
<dbReference type="PANTHER" id="PTHR43318:SF1">
    <property type="entry name" value="POLYSACCHARIDE BIOSYNTHESIS PROTEIN EPSC-RELATED"/>
    <property type="match status" value="1"/>
</dbReference>
<feature type="transmembrane region" description="Helical" evidence="2">
    <location>
        <begin position="86"/>
        <end position="110"/>
    </location>
</feature>
<keyword evidence="2" id="KW-1133">Transmembrane helix</keyword>
<feature type="domain" description="Polysaccharide biosynthesis protein CapD-like" evidence="3">
    <location>
        <begin position="293"/>
        <end position="585"/>
    </location>
</feature>
<keyword evidence="2" id="KW-0472">Membrane</keyword>
<proteinExistence type="inferred from homology"/>
<evidence type="ECO:0000313" key="4">
    <source>
        <dbReference type="EMBL" id="MDP9839224.1"/>
    </source>
</evidence>
<dbReference type="PANTHER" id="PTHR43318">
    <property type="entry name" value="UDP-N-ACETYLGLUCOSAMINE 4,6-DEHYDRATASE"/>
    <property type="match status" value="1"/>
</dbReference>
<keyword evidence="5" id="KW-1185">Reference proteome</keyword>
<organism evidence="4 5">
    <name type="scientific">Neorhizobium huautlense</name>
    <dbReference type="NCBI Taxonomy" id="67774"/>
    <lineage>
        <taxon>Bacteria</taxon>
        <taxon>Pseudomonadati</taxon>
        <taxon>Pseudomonadota</taxon>
        <taxon>Alphaproteobacteria</taxon>
        <taxon>Hyphomicrobiales</taxon>
        <taxon>Rhizobiaceae</taxon>
        <taxon>Rhizobium/Agrobacterium group</taxon>
        <taxon>Neorhizobium</taxon>
    </lineage>
</organism>
<feature type="transmembrane region" description="Helical" evidence="2">
    <location>
        <begin position="21"/>
        <end position="43"/>
    </location>
</feature>
<dbReference type="CDD" id="cd05237">
    <property type="entry name" value="UDP_invert_4-6DH_SDR_e"/>
    <property type="match status" value="1"/>
</dbReference>
<dbReference type="EMBL" id="JAUSRF010000014">
    <property type="protein sequence ID" value="MDP9839224.1"/>
    <property type="molecule type" value="Genomic_DNA"/>
</dbReference>